<reference evidence="1 2" key="1">
    <citation type="submission" date="2018-06" db="EMBL/GenBank/DDBJ databases">
        <authorList>
            <consortium name="Pathogen Informatics"/>
            <person name="Doyle S."/>
        </authorList>
    </citation>
    <scope>NUCLEOTIDE SEQUENCE [LARGE SCALE GENOMIC DNA]</scope>
    <source>
        <strain evidence="1 2">NCTC13063</strain>
    </source>
</reference>
<organism evidence="1 2">
    <name type="scientific">Segatella buccae</name>
    <dbReference type="NCBI Taxonomy" id="28126"/>
    <lineage>
        <taxon>Bacteria</taxon>
        <taxon>Pseudomonadati</taxon>
        <taxon>Bacteroidota</taxon>
        <taxon>Bacteroidia</taxon>
        <taxon>Bacteroidales</taxon>
        <taxon>Prevotellaceae</taxon>
        <taxon>Segatella</taxon>
    </lineage>
</organism>
<evidence type="ECO:0000313" key="2">
    <source>
        <dbReference type="Proteomes" id="UP000255283"/>
    </source>
</evidence>
<proteinExistence type="predicted"/>
<accession>A0AAQ1UGD0</accession>
<dbReference type="Proteomes" id="UP000255283">
    <property type="component" value="Unassembled WGS sequence"/>
</dbReference>
<sequence length="92" mass="10439">MKNPTRKSAKYGKSLQSGIKSKINKDGTEAKVHIMGDFRLKFFETGTKDRYTRGHKITGYDGKSLKRTGKGGYRGAITARHFFKDAQRESEH</sequence>
<dbReference type="EMBL" id="UGTJ01000001">
    <property type="protein sequence ID" value="SUB78810.1"/>
    <property type="molecule type" value="Genomic_DNA"/>
</dbReference>
<name>A0AAQ1UGD0_9BACT</name>
<comment type="caution">
    <text evidence="1">The sequence shown here is derived from an EMBL/GenBank/DDBJ whole genome shotgun (WGS) entry which is preliminary data.</text>
</comment>
<protein>
    <submittedName>
        <fullName evidence="1">Uncharacterized protein</fullName>
    </submittedName>
</protein>
<evidence type="ECO:0000313" key="1">
    <source>
        <dbReference type="EMBL" id="SUB78810.1"/>
    </source>
</evidence>
<gene>
    <name evidence="1" type="ORF">NCTC13063_00056</name>
</gene>
<dbReference type="AlphaFoldDB" id="A0AAQ1UGD0"/>